<dbReference type="InterPro" id="IPR039272">
    <property type="entry name" value="CLEC16A/TT9"/>
</dbReference>
<evidence type="ECO:0000259" key="2">
    <source>
        <dbReference type="Pfam" id="PF09758"/>
    </source>
</evidence>
<protein>
    <recommendedName>
        <fullName evidence="2">FPL domain-containing protein</fullName>
    </recommendedName>
</protein>
<accession>A0ABC8SUK4</accession>
<feature type="domain" description="FPL" evidence="2">
    <location>
        <begin position="18"/>
        <end position="80"/>
    </location>
</feature>
<feature type="domain" description="FPL" evidence="2">
    <location>
        <begin position="261"/>
        <end position="295"/>
    </location>
</feature>
<dbReference type="PANTHER" id="PTHR21481:SF0">
    <property type="entry name" value="PROTEIN CLEC16A"/>
    <property type="match status" value="1"/>
</dbReference>
<dbReference type="Pfam" id="PF09758">
    <property type="entry name" value="FPL"/>
    <property type="match status" value="3"/>
</dbReference>
<feature type="domain" description="FPL" evidence="2">
    <location>
        <begin position="126"/>
        <end position="188"/>
    </location>
</feature>
<dbReference type="EMBL" id="CAUOFW020003214">
    <property type="protein sequence ID" value="CAK9158593.1"/>
    <property type="molecule type" value="Genomic_DNA"/>
</dbReference>
<dbReference type="PANTHER" id="PTHR21481">
    <property type="entry name" value="PROTEIN CLEC16A"/>
    <property type="match status" value="1"/>
</dbReference>
<keyword evidence="4" id="KW-1185">Reference proteome</keyword>
<proteinExistence type="predicted"/>
<dbReference type="InterPro" id="IPR019155">
    <property type="entry name" value="CLEC16A/TT9_N"/>
</dbReference>
<organism evidence="3 4">
    <name type="scientific">Ilex paraguariensis</name>
    <name type="common">yerba mate</name>
    <dbReference type="NCBI Taxonomy" id="185542"/>
    <lineage>
        <taxon>Eukaryota</taxon>
        <taxon>Viridiplantae</taxon>
        <taxon>Streptophyta</taxon>
        <taxon>Embryophyta</taxon>
        <taxon>Tracheophyta</taxon>
        <taxon>Spermatophyta</taxon>
        <taxon>Magnoliopsida</taxon>
        <taxon>eudicotyledons</taxon>
        <taxon>Gunneridae</taxon>
        <taxon>Pentapetalae</taxon>
        <taxon>asterids</taxon>
        <taxon>campanulids</taxon>
        <taxon>Aquifoliales</taxon>
        <taxon>Aquifoliaceae</taxon>
        <taxon>Ilex</taxon>
    </lineage>
</organism>
<evidence type="ECO:0000313" key="4">
    <source>
        <dbReference type="Proteomes" id="UP001642360"/>
    </source>
</evidence>
<dbReference type="GO" id="GO:0006914">
    <property type="term" value="P:autophagy"/>
    <property type="evidence" value="ECO:0007669"/>
    <property type="project" value="UniProtKB-KW"/>
</dbReference>
<evidence type="ECO:0000256" key="1">
    <source>
        <dbReference type="ARBA" id="ARBA00023006"/>
    </source>
</evidence>
<keyword evidence="1" id="KW-0072">Autophagy</keyword>
<comment type="caution">
    <text evidence="3">The sequence shown here is derived from an EMBL/GenBank/DDBJ whole genome shotgun (WGS) entry which is preliminary data.</text>
</comment>
<name>A0ABC8SUK4_9AQUA</name>
<evidence type="ECO:0000313" key="3">
    <source>
        <dbReference type="EMBL" id="CAK9158593.1"/>
    </source>
</evidence>
<reference evidence="3 4" key="1">
    <citation type="submission" date="2024-02" db="EMBL/GenBank/DDBJ databases">
        <authorList>
            <person name="Vignale AGUSTIN F."/>
            <person name="Sosa J E."/>
            <person name="Modenutti C."/>
        </authorList>
    </citation>
    <scope>NUCLEOTIDE SEQUENCE [LARGE SCALE GENOMIC DNA]</scope>
</reference>
<dbReference type="Proteomes" id="UP001642360">
    <property type="component" value="Unassembled WGS sequence"/>
</dbReference>
<sequence length="835" mass="94573">MIKVVDKQNRELVIDLFQSIVEIVTYGDRHDPSIFECFMEYQVLAEFVRVLKISRNARIEAPLLQYLSIMIQNMEGEHAICKAEALHPFGDAPEYMPTFEFKVLKKFEMIKVVDKQNRELVIDLFQSIVEIVTYGDRHDPSIFECFMEYQVLAEFVRVLKISRNARIEAPLLQYLSIMIQNMEGEHAICKAEALHPFGDAPEYMPTFEFKVLKKFESSLENMRVLQWSLDLWTNQEQSQKRGLGLSSDLFVYVSYISWQQDVVVSFPLYTEALKFAHHGEKMIQIAVRAITLNIFNVSDDMVYQFMTTPPVSEYFSGLVLNLRTQCFHLDAVVHATENTYKGRREELLLETDKIVDDLYYFKDIYSVGELHLSKTLTGDLVSMLVFPILLPLVHLSQSSGTQLSAITSLFVVSRLLQVLEGTNMANFVASAILCFHMSSSIEDVNNLHNLEEMVCPEPEGDENFKRSNIPGHLSDFLASSSHILSFLPDDINKESSSPYSRGCERGDGNVGLVGEETNSLTVHQAKRPDQQLSKPMYDGSLKRNFSLVNREIWNFVKSYEQSCKRLREELHNCWFDYIPDTLRNEWASCKSALQESSQSKDPFFALDLACHHNNLPCDSTPSALAWHRMVEAVKVLVLHLQLKPFIFGGDPFDNPLISLKSSSLAISGRKYASDLSSASFGSDIALGSGIPCQIAFSKGGIRDIYIIAIARETSGKLLLLEKHPLHSKRGVVIAIAPLAGLSPKIDENHPSWLHLQIRDFDPKFEASKIKGHHSSMSIHEADRRWTLGFSNVETCEAARSMIFEETSKQRSAVESLLATLLQDNFPGNSSDSQGL</sequence>
<dbReference type="AlphaFoldDB" id="A0ABC8SUK4"/>
<gene>
    <name evidence="3" type="ORF">ILEXP_LOCUS27251</name>
</gene>